<evidence type="ECO:0000256" key="2">
    <source>
        <dbReference type="ARBA" id="ARBA00023015"/>
    </source>
</evidence>
<dbReference type="InterPro" id="IPR039425">
    <property type="entry name" value="RNA_pol_sigma-70-like"/>
</dbReference>
<keyword evidence="8" id="KW-1185">Reference proteome</keyword>
<dbReference type="Gene3D" id="1.10.10.10">
    <property type="entry name" value="Winged helix-like DNA-binding domain superfamily/Winged helix DNA-binding domain"/>
    <property type="match status" value="1"/>
</dbReference>
<evidence type="ECO:0000313" key="8">
    <source>
        <dbReference type="Proteomes" id="UP001202180"/>
    </source>
</evidence>
<evidence type="ECO:0000256" key="3">
    <source>
        <dbReference type="ARBA" id="ARBA00023082"/>
    </source>
</evidence>
<organism evidence="7 8">
    <name type="scientific">Spirosoma liriopis</name>
    <dbReference type="NCBI Taxonomy" id="2937440"/>
    <lineage>
        <taxon>Bacteria</taxon>
        <taxon>Pseudomonadati</taxon>
        <taxon>Bacteroidota</taxon>
        <taxon>Cytophagia</taxon>
        <taxon>Cytophagales</taxon>
        <taxon>Cytophagaceae</taxon>
        <taxon>Spirosoma</taxon>
    </lineage>
</organism>
<dbReference type="Pfam" id="PF04542">
    <property type="entry name" value="Sigma70_r2"/>
    <property type="match status" value="1"/>
</dbReference>
<dbReference type="InterPro" id="IPR007627">
    <property type="entry name" value="RNA_pol_sigma70_r2"/>
</dbReference>
<dbReference type="InterPro" id="IPR036388">
    <property type="entry name" value="WH-like_DNA-bd_sf"/>
</dbReference>
<dbReference type="InterPro" id="IPR013249">
    <property type="entry name" value="RNA_pol_sigma70_r4_t2"/>
</dbReference>
<dbReference type="PANTHER" id="PTHR43133:SF45">
    <property type="entry name" value="RNA POLYMERASE ECF-TYPE SIGMA FACTOR"/>
    <property type="match status" value="1"/>
</dbReference>
<protein>
    <submittedName>
        <fullName evidence="7">Sigma-70 family RNA polymerase sigma factor</fullName>
    </submittedName>
</protein>
<feature type="domain" description="RNA polymerase sigma-70 region 2" evidence="5">
    <location>
        <begin position="15"/>
        <end position="79"/>
    </location>
</feature>
<evidence type="ECO:0000259" key="6">
    <source>
        <dbReference type="Pfam" id="PF08281"/>
    </source>
</evidence>
<gene>
    <name evidence="7" type="ORF">M0L20_25490</name>
</gene>
<dbReference type="Gene3D" id="1.10.1740.10">
    <property type="match status" value="1"/>
</dbReference>
<evidence type="ECO:0000259" key="5">
    <source>
        <dbReference type="Pfam" id="PF04542"/>
    </source>
</evidence>
<dbReference type="RefSeq" id="WP_248479973.1">
    <property type="nucleotide sequence ID" value="NZ_JALPRF010000007.1"/>
</dbReference>
<dbReference type="Proteomes" id="UP001202180">
    <property type="component" value="Unassembled WGS sequence"/>
</dbReference>
<dbReference type="InterPro" id="IPR013325">
    <property type="entry name" value="RNA_pol_sigma_r2"/>
</dbReference>
<dbReference type="Pfam" id="PF08281">
    <property type="entry name" value="Sigma70_r4_2"/>
    <property type="match status" value="1"/>
</dbReference>
<name>A0ABT0HSV7_9BACT</name>
<dbReference type="NCBIfam" id="TIGR02937">
    <property type="entry name" value="sigma70-ECF"/>
    <property type="match status" value="1"/>
</dbReference>
<dbReference type="PANTHER" id="PTHR43133">
    <property type="entry name" value="RNA POLYMERASE ECF-TYPE SIGMA FACTO"/>
    <property type="match status" value="1"/>
</dbReference>
<dbReference type="SUPFAM" id="SSF88659">
    <property type="entry name" value="Sigma3 and sigma4 domains of RNA polymerase sigma factors"/>
    <property type="match status" value="1"/>
</dbReference>
<reference evidence="7 8" key="1">
    <citation type="submission" date="2022-04" db="EMBL/GenBank/DDBJ databases">
        <title>Spirosoma sp. strain RP8 genome sequencing and assembly.</title>
        <authorList>
            <person name="Jung Y."/>
        </authorList>
    </citation>
    <scope>NUCLEOTIDE SEQUENCE [LARGE SCALE GENOMIC DNA]</scope>
    <source>
        <strain evidence="7 8">RP8</strain>
    </source>
</reference>
<proteinExistence type="inferred from homology"/>
<evidence type="ECO:0000256" key="4">
    <source>
        <dbReference type="ARBA" id="ARBA00023163"/>
    </source>
</evidence>
<keyword evidence="2" id="KW-0805">Transcription regulation</keyword>
<evidence type="ECO:0000313" key="7">
    <source>
        <dbReference type="EMBL" id="MCK8495249.1"/>
    </source>
</evidence>
<keyword evidence="3" id="KW-0731">Sigma factor</keyword>
<dbReference type="SUPFAM" id="SSF88946">
    <property type="entry name" value="Sigma2 domain of RNA polymerase sigma factors"/>
    <property type="match status" value="1"/>
</dbReference>
<comment type="caution">
    <text evidence="7">The sequence shown here is derived from an EMBL/GenBank/DDBJ whole genome shotgun (WGS) entry which is preliminary data.</text>
</comment>
<feature type="domain" description="RNA polymerase sigma factor 70 region 4 type 2" evidence="6">
    <location>
        <begin position="110"/>
        <end position="160"/>
    </location>
</feature>
<dbReference type="CDD" id="cd06171">
    <property type="entry name" value="Sigma70_r4"/>
    <property type="match status" value="1"/>
</dbReference>
<sequence length="171" mass="19833">MSLPADTAKFLTILEGHKGIIYKVANAYCRNNENRKDLIQEITLQLWLAFPTYNHQYALTTWLYRIALNVSISFYRKQTSRDKRNQPLTTEILGLLSEDEPCDMDSDLAMLHGFIRQLRELDRALILLYLEEHSHQQIADILGISLTNVSTRVARIKEQLRQQFALSKPTV</sequence>
<dbReference type="EMBL" id="JALPRF010000007">
    <property type="protein sequence ID" value="MCK8495249.1"/>
    <property type="molecule type" value="Genomic_DNA"/>
</dbReference>
<dbReference type="InterPro" id="IPR014284">
    <property type="entry name" value="RNA_pol_sigma-70_dom"/>
</dbReference>
<dbReference type="InterPro" id="IPR013324">
    <property type="entry name" value="RNA_pol_sigma_r3/r4-like"/>
</dbReference>
<keyword evidence="4" id="KW-0804">Transcription</keyword>
<comment type="similarity">
    <text evidence="1">Belongs to the sigma-70 factor family. ECF subfamily.</text>
</comment>
<accession>A0ABT0HSV7</accession>
<evidence type="ECO:0000256" key="1">
    <source>
        <dbReference type="ARBA" id="ARBA00010641"/>
    </source>
</evidence>